<evidence type="ECO:0000313" key="1">
    <source>
        <dbReference type="EMBL" id="KAF7816895.1"/>
    </source>
</evidence>
<comment type="caution">
    <text evidence="1">The sequence shown here is derived from an EMBL/GenBank/DDBJ whole genome shotgun (WGS) entry which is preliminary data.</text>
</comment>
<dbReference type="EMBL" id="JAAIUW010000009">
    <property type="protein sequence ID" value="KAF7816895.1"/>
    <property type="molecule type" value="Genomic_DNA"/>
</dbReference>
<organism evidence="1 2">
    <name type="scientific">Senna tora</name>
    <dbReference type="NCBI Taxonomy" id="362788"/>
    <lineage>
        <taxon>Eukaryota</taxon>
        <taxon>Viridiplantae</taxon>
        <taxon>Streptophyta</taxon>
        <taxon>Embryophyta</taxon>
        <taxon>Tracheophyta</taxon>
        <taxon>Spermatophyta</taxon>
        <taxon>Magnoliopsida</taxon>
        <taxon>eudicotyledons</taxon>
        <taxon>Gunneridae</taxon>
        <taxon>Pentapetalae</taxon>
        <taxon>rosids</taxon>
        <taxon>fabids</taxon>
        <taxon>Fabales</taxon>
        <taxon>Fabaceae</taxon>
        <taxon>Caesalpinioideae</taxon>
        <taxon>Cassia clade</taxon>
        <taxon>Senna</taxon>
    </lineage>
</organism>
<keyword evidence="2" id="KW-1185">Reference proteome</keyword>
<accession>A0A834T7V5</accession>
<sequence length="24" mass="2541">MASSRSNNDFLGCTRVEGKGRALA</sequence>
<gene>
    <name evidence="1" type="ORF">G2W53_030864</name>
</gene>
<proteinExistence type="predicted"/>
<dbReference type="AlphaFoldDB" id="A0A834T7V5"/>
<reference evidence="1" key="1">
    <citation type="submission" date="2020-09" db="EMBL/GenBank/DDBJ databases">
        <title>Genome-Enabled Discovery of Anthraquinone Biosynthesis in Senna tora.</title>
        <authorList>
            <person name="Kang S.-H."/>
            <person name="Pandey R.P."/>
            <person name="Lee C.-M."/>
            <person name="Sim J.-S."/>
            <person name="Jeong J.-T."/>
            <person name="Choi B.-S."/>
            <person name="Jung M."/>
            <person name="Ginzburg D."/>
            <person name="Zhao K."/>
            <person name="Won S.Y."/>
            <person name="Oh T.-J."/>
            <person name="Yu Y."/>
            <person name="Kim N.-H."/>
            <person name="Lee O.R."/>
            <person name="Lee T.-H."/>
            <person name="Bashyal P."/>
            <person name="Kim T.-S."/>
            <person name="Lee W.-H."/>
            <person name="Kawkins C."/>
            <person name="Kim C.-K."/>
            <person name="Kim J.S."/>
            <person name="Ahn B.O."/>
            <person name="Rhee S.Y."/>
            <person name="Sohng J.K."/>
        </authorList>
    </citation>
    <scope>NUCLEOTIDE SEQUENCE</scope>
    <source>
        <tissue evidence="1">Leaf</tissue>
    </source>
</reference>
<name>A0A834T7V5_9FABA</name>
<dbReference type="Proteomes" id="UP000634136">
    <property type="component" value="Unassembled WGS sequence"/>
</dbReference>
<protein>
    <submittedName>
        <fullName evidence="1">Uncharacterized protein</fullName>
    </submittedName>
</protein>
<evidence type="ECO:0000313" key="2">
    <source>
        <dbReference type="Proteomes" id="UP000634136"/>
    </source>
</evidence>